<comment type="caution">
    <text evidence="1">The sequence shown here is derived from an EMBL/GenBank/DDBJ whole genome shotgun (WGS) entry which is preliminary data.</text>
</comment>
<dbReference type="AlphaFoldDB" id="A0A645CA27"/>
<sequence length="35" mass="3886">MERFRQAEAAVRELVGQGAPLEEILNELHNLLPAA</sequence>
<name>A0A645CA27_9ZZZZ</name>
<proteinExistence type="predicted"/>
<dbReference type="EMBL" id="VSSQ01025565">
    <property type="protein sequence ID" value="MPM73785.1"/>
    <property type="molecule type" value="Genomic_DNA"/>
</dbReference>
<accession>A0A645CA27</accession>
<organism evidence="1">
    <name type="scientific">bioreactor metagenome</name>
    <dbReference type="NCBI Taxonomy" id="1076179"/>
    <lineage>
        <taxon>unclassified sequences</taxon>
        <taxon>metagenomes</taxon>
        <taxon>ecological metagenomes</taxon>
    </lineage>
</organism>
<evidence type="ECO:0000313" key="1">
    <source>
        <dbReference type="EMBL" id="MPM73785.1"/>
    </source>
</evidence>
<gene>
    <name evidence="1" type="ORF">SDC9_120770</name>
</gene>
<protein>
    <submittedName>
        <fullName evidence="1">Uncharacterized protein</fullName>
    </submittedName>
</protein>
<reference evidence="1" key="1">
    <citation type="submission" date="2019-08" db="EMBL/GenBank/DDBJ databases">
        <authorList>
            <person name="Kucharzyk K."/>
            <person name="Murdoch R.W."/>
            <person name="Higgins S."/>
            <person name="Loffler F."/>
        </authorList>
    </citation>
    <scope>NUCLEOTIDE SEQUENCE</scope>
</reference>